<sequence length="408" mass="45460">MRNIITASLILTSLYVSAQNSSSSPYSTYGIGIINERTTSLNRSLGGTGIGIQDNANLNTMNPASYLSISQPVTHVFEIGMYAENNRYTTNAMNVSKINGGLSNINYWFRFKPGWASVLGLSPYSSVSYDILTTKTVADNSKANYRYTGSGNISQLYWGNAFKIFNNFSAGVHLSYLFGSINRSESITGSGTEGLQLDDKIFTNKLSIDYGIQYRMPFKNHRSLIWGATFQNGLKLNGNSDLTLYNTDGDTLTSQAGTNTDYKMPRTVGSGISFRTKRSLIAADAVFRQWSKASYSTSDKTFQDTWRMSLGYSYLGNENAESYLGLISLKAGVYMQNHYMKIRGNSITNYGFSFGAGIPVLDGKSTINLTYNYDNFGTTSNNLIQQRTQKFMLDIVIRDLWGYKRRFD</sequence>
<protein>
    <recommendedName>
        <fullName evidence="4">Long-chain fatty acid transport protein</fullName>
    </recommendedName>
</protein>
<evidence type="ECO:0000256" key="1">
    <source>
        <dbReference type="SAM" id="SignalP"/>
    </source>
</evidence>
<keyword evidence="3" id="KW-1185">Reference proteome</keyword>
<dbReference type="OrthoDB" id="1491239at2"/>
<name>A0A364Y1N2_9BACT</name>
<evidence type="ECO:0000313" key="2">
    <source>
        <dbReference type="EMBL" id="RAW00007.1"/>
    </source>
</evidence>
<reference evidence="2 3" key="1">
    <citation type="submission" date="2018-06" db="EMBL/GenBank/DDBJ databases">
        <title>Chryseolinea flavus sp. nov., a member of the phylum Bacteroidetes isolated from soil.</title>
        <authorList>
            <person name="Li Y."/>
            <person name="Wang J."/>
        </authorList>
    </citation>
    <scope>NUCLEOTIDE SEQUENCE [LARGE SCALE GENOMIC DNA]</scope>
    <source>
        <strain evidence="2 3">SDU1-6</strain>
    </source>
</reference>
<dbReference type="SUPFAM" id="SSF56935">
    <property type="entry name" value="Porins"/>
    <property type="match status" value="1"/>
</dbReference>
<keyword evidence="1" id="KW-0732">Signal</keyword>
<comment type="caution">
    <text evidence="2">The sequence shown here is derived from an EMBL/GenBank/DDBJ whole genome shotgun (WGS) entry which is preliminary data.</text>
</comment>
<dbReference type="Gene3D" id="2.40.160.60">
    <property type="entry name" value="Outer membrane protein transport protein (OMPP1/FadL/TodX)"/>
    <property type="match status" value="1"/>
</dbReference>
<evidence type="ECO:0000313" key="3">
    <source>
        <dbReference type="Proteomes" id="UP000251889"/>
    </source>
</evidence>
<dbReference type="EMBL" id="QMFY01000008">
    <property type="protein sequence ID" value="RAW00007.1"/>
    <property type="molecule type" value="Genomic_DNA"/>
</dbReference>
<accession>A0A364Y1N2</accession>
<feature type="chain" id="PRO_5016751555" description="Long-chain fatty acid transport protein" evidence="1">
    <location>
        <begin position="19"/>
        <end position="408"/>
    </location>
</feature>
<gene>
    <name evidence="2" type="ORF">DQQ10_15730</name>
</gene>
<organism evidence="2 3">
    <name type="scientific">Pseudochryseolinea flava</name>
    <dbReference type="NCBI Taxonomy" id="2059302"/>
    <lineage>
        <taxon>Bacteria</taxon>
        <taxon>Pseudomonadati</taxon>
        <taxon>Bacteroidota</taxon>
        <taxon>Cytophagia</taxon>
        <taxon>Cytophagales</taxon>
        <taxon>Fulvivirgaceae</taxon>
        <taxon>Pseudochryseolinea</taxon>
    </lineage>
</organism>
<feature type="signal peptide" evidence="1">
    <location>
        <begin position="1"/>
        <end position="18"/>
    </location>
</feature>
<proteinExistence type="predicted"/>
<dbReference type="AlphaFoldDB" id="A0A364Y1N2"/>
<dbReference type="Proteomes" id="UP000251889">
    <property type="component" value="Unassembled WGS sequence"/>
</dbReference>
<dbReference type="RefSeq" id="WP_112747845.1">
    <property type="nucleotide sequence ID" value="NZ_QMFY01000008.1"/>
</dbReference>
<evidence type="ECO:0008006" key="4">
    <source>
        <dbReference type="Google" id="ProtNLM"/>
    </source>
</evidence>